<organism evidence="1 2">
    <name type="scientific">Kribbella ginsengisoli</name>
    <dbReference type="NCBI Taxonomy" id="363865"/>
    <lineage>
        <taxon>Bacteria</taxon>
        <taxon>Bacillati</taxon>
        <taxon>Actinomycetota</taxon>
        <taxon>Actinomycetes</taxon>
        <taxon>Propionibacteriales</taxon>
        <taxon>Kribbellaceae</taxon>
        <taxon>Kribbella</taxon>
    </lineage>
</organism>
<gene>
    <name evidence="1" type="ORF">GCM10022235_00580</name>
</gene>
<dbReference type="EMBL" id="BAABAA010000001">
    <property type="protein sequence ID" value="GAA3537031.1"/>
    <property type="molecule type" value="Genomic_DNA"/>
</dbReference>
<dbReference type="RefSeq" id="WP_344835996.1">
    <property type="nucleotide sequence ID" value="NZ_BAABAA010000001.1"/>
</dbReference>
<dbReference type="Proteomes" id="UP001501222">
    <property type="component" value="Unassembled WGS sequence"/>
</dbReference>
<evidence type="ECO:0000313" key="1">
    <source>
        <dbReference type="EMBL" id="GAA3537031.1"/>
    </source>
</evidence>
<comment type="caution">
    <text evidence="1">The sequence shown here is derived from an EMBL/GenBank/DDBJ whole genome shotgun (WGS) entry which is preliminary data.</text>
</comment>
<name>A0ABP6VQ20_9ACTN</name>
<sequence length="394" mass="41862">MTVALSPRYAPDYAITINGSPLPAPLRAAVSSVRYQDGRQAADRVEVGLANPDLRWLREHVRGLGFSLPTGVRIGPVGVTGVPPGLLDLDNAVNLSLGYAGSQLEPVFEGDLTGLSMSFPNGGMPSVTLIAHDHLHRLAQGSAARGFGLLPDFLVASILAAENLLLPSIDPTIIGASTAIAAVNFVFGGSGRKQRGQSDLQFLAEIANSYDADFWVEGNVLYLSRFLKEYTPRMSLAWGQSLLDFAPRISTVGQVAGVSMKFTLREIPLDFLVTVFWDFDRETLGVSVLPGVAAAAGLPFSGPALTVIDQPIASPADITTSALRIYSDLRRRLNSRLTGSASAIGDPAIRAGAVIRLEGLGPDFSGDYRVTAATHTIDTGGYRTNFEVCKEILP</sequence>
<evidence type="ECO:0008006" key="3">
    <source>
        <dbReference type="Google" id="ProtNLM"/>
    </source>
</evidence>
<evidence type="ECO:0000313" key="2">
    <source>
        <dbReference type="Proteomes" id="UP001501222"/>
    </source>
</evidence>
<protein>
    <recommendedName>
        <fullName evidence="3">Phage protein D</fullName>
    </recommendedName>
</protein>
<reference evidence="2" key="1">
    <citation type="journal article" date="2019" name="Int. J. Syst. Evol. Microbiol.">
        <title>The Global Catalogue of Microorganisms (GCM) 10K type strain sequencing project: providing services to taxonomists for standard genome sequencing and annotation.</title>
        <authorList>
            <consortium name="The Broad Institute Genomics Platform"/>
            <consortium name="The Broad Institute Genome Sequencing Center for Infectious Disease"/>
            <person name="Wu L."/>
            <person name="Ma J."/>
        </authorList>
    </citation>
    <scope>NUCLEOTIDE SEQUENCE [LARGE SCALE GENOMIC DNA]</scope>
    <source>
        <strain evidence="2">JCM 16928</strain>
    </source>
</reference>
<proteinExistence type="predicted"/>
<accession>A0ABP6VQ20</accession>
<keyword evidence="2" id="KW-1185">Reference proteome</keyword>